<gene>
    <name evidence="3" type="primary">LOC132803422</name>
</gene>
<keyword evidence="2" id="KW-1185">Reference proteome</keyword>
<proteinExistence type="predicted"/>
<protein>
    <submittedName>
        <fullName evidence="3">Uncharacterized protein LOC132803422</fullName>
    </submittedName>
</protein>
<feature type="transmembrane region" description="Helical" evidence="1">
    <location>
        <begin position="129"/>
        <end position="146"/>
    </location>
</feature>
<keyword evidence="1" id="KW-0472">Membrane</keyword>
<keyword evidence="1" id="KW-0812">Transmembrane</keyword>
<evidence type="ECO:0000313" key="2">
    <source>
        <dbReference type="Proteomes" id="UP001652623"/>
    </source>
</evidence>
<dbReference type="PANTHER" id="PTHR46137">
    <property type="entry name" value="OS05G0310600 PROTEIN"/>
    <property type="match status" value="1"/>
</dbReference>
<dbReference type="Proteomes" id="UP001652623">
    <property type="component" value="Chromosome 4"/>
</dbReference>
<feature type="transmembrane region" description="Helical" evidence="1">
    <location>
        <begin position="212"/>
        <end position="232"/>
    </location>
</feature>
<feature type="transmembrane region" description="Helical" evidence="1">
    <location>
        <begin position="420"/>
        <end position="440"/>
    </location>
</feature>
<feature type="transmembrane region" description="Helical" evidence="1">
    <location>
        <begin position="452"/>
        <end position="468"/>
    </location>
</feature>
<accession>A0ABM4A6R4</accession>
<organism evidence="2 3">
    <name type="scientific">Ziziphus jujuba</name>
    <name type="common">Chinese jujube</name>
    <name type="synonym">Ziziphus sativa</name>
    <dbReference type="NCBI Taxonomy" id="326968"/>
    <lineage>
        <taxon>Eukaryota</taxon>
        <taxon>Viridiplantae</taxon>
        <taxon>Streptophyta</taxon>
        <taxon>Embryophyta</taxon>
        <taxon>Tracheophyta</taxon>
        <taxon>Spermatophyta</taxon>
        <taxon>Magnoliopsida</taxon>
        <taxon>eudicotyledons</taxon>
        <taxon>Gunneridae</taxon>
        <taxon>Pentapetalae</taxon>
        <taxon>rosids</taxon>
        <taxon>fabids</taxon>
        <taxon>Rosales</taxon>
        <taxon>Rhamnaceae</taxon>
        <taxon>Paliureae</taxon>
        <taxon>Ziziphus</taxon>
    </lineage>
</organism>
<reference evidence="3" key="1">
    <citation type="submission" date="2025-08" db="UniProtKB">
        <authorList>
            <consortium name="RefSeq"/>
        </authorList>
    </citation>
    <scope>IDENTIFICATION</scope>
    <source>
        <tissue evidence="3">Seedling</tissue>
    </source>
</reference>
<keyword evidence="1" id="KW-1133">Transmembrane helix</keyword>
<dbReference type="GeneID" id="132803422"/>
<feature type="transmembrane region" description="Helical" evidence="1">
    <location>
        <begin position="238"/>
        <end position="258"/>
    </location>
</feature>
<name>A0ABM4A6R4_ZIZJJ</name>
<dbReference type="PANTHER" id="PTHR46137:SF3">
    <property type="entry name" value="OS05G0310600 PROTEIN"/>
    <property type="match status" value="1"/>
</dbReference>
<evidence type="ECO:0000256" key="1">
    <source>
        <dbReference type="SAM" id="Phobius"/>
    </source>
</evidence>
<sequence length="476" mass="53688">MTSGICLDDENVIHFTDDHHSERRKCVNRDHSTVHGVVCSSIDCFRSGADHLYHFEYDVNPALILAKLVGGTTLALADGPDVVLDRALNFLTSNDSNSHYRFINKGKDFAMYCKTGLVVIDNINFGRRWQTALFFFAVTVTFFLSLQRLTAATFTGVAASWFSLYCIYRFGSDIGARPNVIEVDGIKNFPVLDEILSSAACGFRPFQSLVDLFIVLLMARFITQLLSSVLMWSETPQGVWILAWNIFFYSAMLQRRLLSNKIYKKQLKPGDHIYTWRRFSYRAHAHHDHLYLIEYGVNPHQTRRTATLAPSDTAEVVQNRASSFLLINSSDSSSHYCSINNGKDFAVCCKTSLPQSTAATFTGVAATRSGLYCIYGFRSHIGARLNVIKVDQVQTLPDVDDKNFSSAASGFRPIQSLIDLFIVLLMTHVNFQLLLTVRMWSEPLQLLSETPRVVWILACIILFYLAKLQKFGNACK</sequence>
<evidence type="ECO:0000313" key="3">
    <source>
        <dbReference type="RefSeq" id="XP_060672406.1"/>
    </source>
</evidence>
<dbReference type="RefSeq" id="XP_060672406.1">
    <property type="nucleotide sequence ID" value="XM_060816423.1"/>
</dbReference>
<dbReference type="Gene3D" id="3.90.1720.10">
    <property type="entry name" value="endopeptidase domain like (from Nostoc punctiforme)"/>
    <property type="match status" value="1"/>
</dbReference>